<sequence length="1557" mass="172702">MFGEDYQVFVSDGRAVGQVLVLGHRDPAETANAGACFPKQDPERGGSHMISSDDLEYPREYRTLGNSGRRFSNVGLVHTSEHRHTVSAAQSLEALTNLHKADMERKRDAFMDHLKSKYQQQQQQQQLQHSHHSPHHNPPSPSPSHASMRGSSERSAREQQQPNYWSFKSRSPRHSQSTQSGLADQAAKLSFASAESLETMSEADIPLGFNRMNRFRQSLPLSRSASQNKLRSPDEFSGVLFLQYGDETRRVHITHELSSLDTLHALIVHMFPQKLTAGMLKSPNTAILIKDEARNVFYELEDVRDIQDRSIIKIYRKEPIYASYPAAAHLANGDLRREMVFSSRDSSPTRRLNTLPSSTASASSGSPSRSRLSYSSGRPPSFAGSHPHHEQPRHPHHPTAGHGANAGLSPSPSAILERRDVKPDEEVSAKNMALMKNEALYADPYSLMHEGRLSIASTQSLAAIGDPFSFPVSTGLYRRGSVRSLSTYSAAALQGDLEDSLYKPGSSLYSDTYSSATLGMGFRMPPSSPQKIPDMQLRDRDSFSGSPSRASPVRQTFRKDSASSSVFVESPKSRPSSGSEPLCLTAGPGEGSRATPGFGSSLSGQDSDHSRDHRLERMEAMEKQIASLTGLVQSVLTRAPDSDSTCGLLRLCMMAGCPPDQGTEFSRPLPFSSSEKTETNSDGSATGTGRLKQKAHTPSAPLALMPPPPSNTIQLNNVSRLQMQLHLHGLQQNATDLRKQLTQLRKTQLENQDSVRTLLKRTEAELSMRVADALRKQEDPLQRQRLLVEEERLKYLNEEELIIQQLHDLEKSVEEIQKESSVNHKLVTVQELEEKTNVLRKLGETLTDLKNQFPGLQSKMRVVLRVEVEAVKFLKEEPHRLDALLKRCKTITDTLALMRKQAHEGVWKRQEDFSSPLKHNEDLRKLSDFDIPTSPPLTINDLGGGNSLSNWSPHSSISRGHSNPSGPHKDNHPPVPHKGKALEELERRTAADKALSVEVRLAAERDWEEKRASLTQYSAQDINRLLEETQAELMKAIPDLDFAAKQMKPSSNTPSLQTTQSGTATPEHRASKPQHKLSGKEGGSRRGSDELTVPRYRTEKPSKSPPPPPPRRSFPSSPGVTTRSGEPLIPGKSIKKSESEETEGQKPHVKLRRTVSENPRPASTPPTLASGDKEDGEEEKIAAELELFERAPVRLSLPISPCSLDLWSPEASGTEGRHLSPVPHIILTECLPASSTSEDPVRDFAYDPVEESPSRDSSGNATVYKTVISKERCSDRFESPPQRKLYCLAKQDVALLLTELEMKVVSPLEAEELLKTEVVQTLNISPQNKDVSEVQLSERPLLLLFRGEKTVREAYRRLYSLLKMSKPVSKPRMKSSYLNPGQLSSLIEALRRGIETGDSMLTLRHTTEMQQSSVSSTLESSGSAASVDSLSIHGMREDIRHSTYRRLDSLEETIRELENTLIEISGYPTAEQLYTETATRTLPVQRTDSLTSETRKPPVPPKPSSLSPASIQGGNNSTVGKVLHSSATSKLKHLQQNSTDKTKSFKREDFLKTQQQQ</sequence>
<feature type="compositionally biased region" description="Polar residues" evidence="3">
    <location>
        <begin position="562"/>
        <end position="579"/>
    </location>
</feature>
<protein>
    <submittedName>
        <fullName evidence="6">SRC kinase signaling inhibitor 1</fullName>
    </submittedName>
</protein>
<evidence type="ECO:0000256" key="1">
    <source>
        <dbReference type="ARBA" id="ARBA00023054"/>
    </source>
</evidence>
<accession>A0A6P7IRS2</accession>
<feature type="region of interest" description="Disordered" evidence="3">
    <location>
        <begin position="663"/>
        <end position="707"/>
    </location>
</feature>
<dbReference type="InterPro" id="IPR051825">
    <property type="entry name" value="SRCIN1"/>
</dbReference>
<feature type="compositionally biased region" description="Polar residues" evidence="3">
    <location>
        <begin position="1474"/>
        <end position="1492"/>
    </location>
</feature>
<dbReference type="InterPro" id="IPR022782">
    <property type="entry name" value="AIP3-like_C"/>
</dbReference>
<feature type="region of interest" description="Disordered" evidence="3">
    <location>
        <begin position="341"/>
        <end position="412"/>
    </location>
</feature>
<feature type="compositionally biased region" description="Polar residues" evidence="3">
    <location>
        <begin position="158"/>
        <end position="182"/>
    </location>
</feature>
<keyword evidence="5" id="KW-1185">Reference proteome</keyword>
<dbReference type="PANTHER" id="PTHR22741:SF5">
    <property type="entry name" value="SRC KINASE SIGNALING INHIBITOR 1"/>
    <property type="match status" value="1"/>
</dbReference>
<feature type="region of interest" description="Disordered" evidence="3">
    <location>
        <begin position="937"/>
        <end position="978"/>
    </location>
</feature>
<feature type="compositionally biased region" description="Polar residues" evidence="3">
    <location>
        <begin position="1048"/>
        <end position="1064"/>
    </location>
</feature>
<feature type="compositionally biased region" description="Low complexity" evidence="3">
    <location>
        <begin position="119"/>
        <end position="128"/>
    </location>
</feature>
<feature type="compositionally biased region" description="Basic and acidic residues" evidence="3">
    <location>
        <begin position="1540"/>
        <end position="1551"/>
    </location>
</feature>
<reference evidence="6" key="1">
    <citation type="submission" date="2025-08" db="UniProtKB">
        <authorList>
            <consortium name="RefSeq"/>
        </authorList>
    </citation>
    <scope>IDENTIFICATION</scope>
</reference>
<dbReference type="CTD" id="565863"/>
<dbReference type="GO" id="GO:0014069">
    <property type="term" value="C:postsynaptic density"/>
    <property type="evidence" value="ECO:0007669"/>
    <property type="project" value="TreeGrafter"/>
</dbReference>
<feature type="compositionally biased region" description="Basic and acidic residues" evidence="3">
    <location>
        <begin position="1078"/>
        <end position="1089"/>
    </location>
</feature>
<evidence type="ECO:0000313" key="5">
    <source>
        <dbReference type="Proteomes" id="UP000515145"/>
    </source>
</evidence>
<dbReference type="InParanoid" id="A0A6P7IRS2"/>
<gene>
    <name evidence="6" type="primary">srcin1a</name>
</gene>
<name>A0A6P7IRS2_9TELE</name>
<dbReference type="Gene3D" id="1.20.58.1540">
    <property type="entry name" value="Actin interacting protein 3, C-terminal domain"/>
    <property type="match status" value="1"/>
</dbReference>
<feature type="region of interest" description="Disordered" evidence="3">
    <location>
        <begin position="520"/>
        <end position="611"/>
    </location>
</feature>
<keyword evidence="1 2" id="KW-0175">Coiled coil</keyword>
<feature type="compositionally biased region" description="Basic and acidic residues" evidence="3">
    <location>
        <begin position="1135"/>
        <end position="1146"/>
    </location>
</feature>
<feature type="region of interest" description="Disordered" evidence="3">
    <location>
        <begin position="32"/>
        <end position="52"/>
    </location>
</feature>
<dbReference type="GeneID" id="114439963"/>
<feature type="coiled-coil region" evidence="2">
    <location>
        <begin position="799"/>
        <end position="852"/>
    </location>
</feature>
<evidence type="ECO:0000256" key="3">
    <source>
        <dbReference type="SAM" id="MobiDB-lite"/>
    </source>
</evidence>
<dbReference type="GO" id="GO:0005737">
    <property type="term" value="C:cytoplasm"/>
    <property type="evidence" value="ECO:0007669"/>
    <property type="project" value="TreeGrafter"/>
</dbReference>
<evidence type="ECO:0000259" key="4">
    <source>
        <dbReference type="Pfam" id="PF03915"/>
    </source>
</evidence>
<feature type="compositionally biased region" description="Polar residues" evidence="3">
    <location>
        <begin position="1512"/>
        <end position="1539"/>
    </location>
</feature>
<evidence type="ECO:0000256" key="2">
    <source>
        <dbReference type="SAM" id="Coils"/>
    </source>
</evidence>
<dbReference type="Proteomes" id="UP000515145">
    <property type="component" value="Chromosome 8"/>
</dbReference>
<feature type="compositionally biased region" description="Polar residues" evidence="3">
    <location>
        <begin position="947"/>
        <end position="965"/>
    </location>
</feature>
<feature type="coiled-coil region" evidence="2">
    <location>
        <begin position="1440"/>
        <end position="1467"/>
    </location>
</feature>
<dbReference type="RefSeq" id="XP_028267981.1">
    <property type="nucleotide sequence ID" value="XM_028412180.1"/>
</dbReference>
<feature type="compositionally biased region" description="Pro residues" evidence="3">
    <location>
        <begin position="1103"/>
        <end position="1112"/>
    </location>
</feature>
<feature type="compositionally biased region" description="Polar residues" evidence="3">
    <location>
        <begin position="343"/>
        <end position="352"/>
    </location>
</feature>
<proteinExistence type="predicted"/>
<feature type="region of interest" description="Disordered" evidence="3">
    <location>
        <begin position="114"/>
        <end position="184"/>
    </location>
</feature>
<organism evidence="5 6">
    <name type="scientific">Parambassis ranga</name>
    <name type="common">Indian glassy fish</name>
    <dbReference type="NCBI Taxonomy" id="210632"/>
    <lineage>
        <taxon>Eukaryota</taxon>
        <taxon>Metazoa</taxon>
        <taxon>Chordata</taxon>
        <taxon>Craniata</taxon>
        <taxon>Vertebrata</taxon>
        <taxon>Euteleostomi</taxon>
        <taxon>Actinopterygii</taxon>
        <taxon>Neopterygii</taxon>
        <taxon>Teleostei</taxon>
        <taxon>Neoteleostei</taxon>
        <taxon>Acanthomorphata</taxon>
        <taxon>Ovalentaria</taxon>
        <taxon>Ambassidae</taxon>
        <taxon>Parambassis</taxon>
    </lineage>
</organism>
<feature type="region of interest" description="Disordered" evidence="3">
    <location>
        <begin position="1474"/>
        <end position="1557"/>
    </location>
</feature>
<dbReference type="GO" id="GO:0061001">
    <property type="term" value="P:regulation of dendritic spine morphogenesis"/>
    <property type="evidence" value="ECO:0007669"/>
    <property type="project" value="TreeGrafter"/>
</dbReference>
<dbReference type="GO" id="GO:0015629">
    <property type="term" value="C:actin cytoskeleton"/>
    <property type="evidence" value="ECO:0007669"/>
    <property type="project" value="TreeGrafter"/>
</dbReference>
<evidence type="ECO:0000313" key="6">
    <source>
        <dbReference type="RefSeq" id="XP_028267981.1"/>
    </source>
</evidence>
<feature type="domain" description="Actin interacting protein 3-like C-terminal" evidence="4">
    <location>
        <begin position="241"/>
        <end position="315"/>
    </location>
</feature>
<feature type="region of interest" description="Disordered" evidence="3">
    <location>
        <begin position="1046"/>
        <end position="1179"/>
    </location>
</feature>
<dbReference type="Pfam" id="PF03915">
    <property type="entry name" value="AIP3"/>
    <property type="match status" value="1"/>
</dbReference>
<feature type="compositionally biased region" description="Low complexity" evidence="3">
    <location>
        <begin position="354"/>
        <end position="381"/>
    </location>
</feature>
<dbReference type="PANTHER" id="PTHR22741">
    <property type="entry name" value="P140CAP/SNIP-RELATED"/>
    <property type="match status" value="1"/>
</dbReference>
<dbReference type="OrthoDB" id="6022652at2759"/>